<evidence type="ECO:0000256" key="3">
    <source>
        <dbReference type="SAM" id="MobiDB-lite"/>
    </source>
</evidence>
<dbReference type="GO" id="GO:0006412">
    <property type="term" value="P:translation"/>
    <property type="evidence" value="ECO:0007669"/>
    <property type="project" value="UniProtKB-KW"/>
</dbReference>
<dbReference type="InterPro" id="IPR036191">
    <property type="entry name" value="RRF_sf"/>
</dbReference>
<dbReference type="Pfam" id="PF01765">
    <property type="entry name" value="RRF"/>
    <property type="match status" value="1"/>
</dbReference>
<dbReference type="Gene3D" id="1.10.132.20">
    <property type="entry name" value="Ribosome-recycling factor"/>
    <property type="match status" value="1"/>
</dbReference>
<dbReference type="EMBL" id="HBGJ01017663">
    <property type="protein sequence ID" value="CAD9252987.1"/>
    <property type="molecule type" value="Transcribed_RNA"/>
</dbReference>
<keyword evidence="2" id="KW-0648">Protein biosynthesis</keyword>
<dbReference type="GO" id="GO:0043023">
    <property type="term" value="F:ribosomal large subunit binding"/>
    <property type="evidence" value="ECO:0007669"/>
    <property type="project" value="TreeGrafter"/>
</dbReference>
<dbReference type="Gene3D" id="3.30.1360.40">
    <property type="match status" value="1"/>
</dbReference>
<gene>
    <name evidence="5" type="ORF">PPAR1163_LOCUS11354</name>
</gene>
<feature type="domain" description="Ribosome recycling factor" evidence="4">
    <location>
        <begin position="51"/>
        <end position="214"/>
    </location>
</feature>
<protein>
    <recommendedName>
        <fullName evidence="4">Ribosome recycling factor domain-containing protein</fullName>
    </recommendedName>
</protein>
<dbReference type="SUPFAM" id="SSF55194">
    <property type="entry name" value="Ribosome recycling factor, RRF"/>
    <property type="match status" value="1"/>
</dbReference>
<dbReference type="GO" id="GO:0005739">
    <property type="term" value="C:mitochondrion"/>
    <property type="evidence" value="ECO:0007669"/>
    <property type="project" value="TreeGrafter"/>
</dbReference>
<feature type="compositionally biased region" description="Basic and acidic residues" evidence="3">
    <location>
        <begin position="182"/>
        <end position="192"/>
    </location>
</feature>
<dbReference type="FunFam" id="3.30.1360.40:FF:000001">
    <property type="entry name" value="Ribosome-recycling factor"/>
    <property type="match status" value="1"/>
</dbReference>
<dbReference type="PANTHER" id="PTHR20982:SF3">
    <property type="entry name" value="MITOCHONDRIAL RIBOSOME RECYCLING FACTOR PSEUDO 1"/>
    <property type="match status" value="1"/>
</dbReference>
<accession>A0A7S1U0D6</accession>
<dbReference type="AlphaFoldDB" id="A0A7S1U0D6"/>
<evidence type="ECO:0000256" key="2">
    <source>
        <dbReference type="ARBA" id="ARBA00022917"/>
    </source>
</evidence>
<name>A0A7S1U0D6_9STRA</name>
<feature type="region of interest" description="Disordered" evidence="3">
    <location>
        <begin position="169"/>
        <end position="192"/>
    </location>
</feature>
<organism evidence="5">
    <name type="scientific">Phaeomonas parva</name>
    <dbReference type="NCBI Taxonomy" id="124430"/>
    <lineage>
        <taxon>Eukaryota</taxon>
        <taxon>Sar</taxon>
        <taxon>Stramenopiles</taxon>
        <taxon>Ochrophyta</taxon>
        <taxon>Pinguiophyceae</taxon>
        <taxon>Pinguiochrysidales</taxon>
        <taxon>Pinguiochrysidaceae</taxon>
        <taxon>Phaeomonas</taxon>
    </lineage>
</organism>
<sequence length="216" mass="23022">MVQVRGLAKKGKGGGGGKTDAALDEAISGVLPTVLDFAELSEKASAVEDKLKENFAGIRGGRPEPGMFDHVMVDAYGSPTPMNAVAQVALKTPKAATVTVFDPSVAQNVAEALEGAGMDLNPQVEGNTITVPIPKLTRELREDMAKAAGKQLETAKQALRRLRKSALDEVKDNEELGELSEDDAHREKELVDALTKRGSERLEALHDAKRAEVLEA</sequence>
<evidence type="ECO:0000259" key="4">
    <source>
        <dbReference type="Pfam" id="PF01765"/>
    </source>
</evidence>
<dbReference type="InterPro" id="IPR023584">
    <property type="entry name" value="Ribosome_recyc_fac_dom"/>
</dbReference>
<dbReference type="InterPro" id="IPR002661">
    <property type="entry name" value="Ribosome_recyc_fac"/>
</dbReference>
<reference evidence="5" key="1">
    <citation type="submission" date="2021-01" db="EMBL/GenBank/DDBJ databases">
        <authorList>
            <person name="Corre E."/>
            <person name="Pelletier E."/>
            <person name="Niang G."/>
            <person name="Scheremetjew M."/>
            <person name="Finn R."/>
            <person name="Kale V."/>
            <person name="Holt S."/>
            <person name="Cochrane G."/>
            <person name="Meng A."/>
            <person name="Brown T."/>
            <person name="Cohen L."/>
        </authorList>
    </citation>
    <scope>NUCLEOTIDE SEQUENCE</scope>
    <source>
        <strain evidence="5">CCMP2877</strain>
    </source>
</reference>
<evidence type="ECO:0000256" key="1">
    <source>
        <dbReference type="ARBA" id="ARBA00005912"/>
    </source>
</evidence>
<dbReference type="PANTHER" id="PTHR20982">
    <property type="entry name" value="RIBOSOME RECYCLING FACTOR"/>
    <property type="match status" value="1"/>
</dbReference>
<evidence type="ECO:0000313" key="5">
    <source>
        <dbReference type="EMBL" id="CAD9252987.1"/>
    </source>
</evidence>
<comment type="similarity">
    <text evidence="1">Belongs to the RRF family.</text>
</comment>
<proteinExistence type="inferred from homology"/>